<reference evidence="1 2" key="1">
    <citation type="journal article" date="2019" name="Emerg. Microbes Infect.">
        <title>Comprehensive subspecies identification of 175 nontuberculous mycobacteria species based on 7547 genomic profiles.</title>
        <authorList>
            <person name="Matsumoto Y."/>
            <person name="Kinjo T."/>
            <person name="Motooka D."/>
            <person name="Nabeya D."/>
            <person name="Jung N."/>
            <person name="Uechi K."/>
            <person name="Horii T."/>
            <person name="Iida T."/>
            <person name="Fujita J."/>
            <person name="Nakamura S."/>
        </authorList>
    </citation>
    <scope>NUCLEOTIDE SEQUENCE [LARGE SCALE GENOMIC DNA]</scope>
    <source>
        <strain evidence="1 2">JCM 12603</strain>
    </source>
</reference>
<keyword evidence="2" id="KW-1185">Reference proteome</keyword>
<dbReference type="Proteomes" id="UP000466785">
    <property type="component" value="Chromosome"/>
</dbReference>
<accession>A0A6N4VAA9</accession>
<dbReference type="EMBL" id="AP022570">
    <property type="protein sequence ID" value="BBX51359.1"/>
    <property type="molecule type" value="Genomic_DNA"/>
</dbReference>
<evidence type="ECO:0000313" key="2">
    <source>
        <dbReference type="Proteomes" id="UP000466785"/>
    </source>
</evidence>
<sequence>MSLMSTRNKILELYGIERGNDLAERVAALVNEAASMPMKWGQMTLAEGVQDILGRVSVRHPELSHEALTEIGRCVGWQLW</sequence>
<organism evidence="1 2">
    <name type="scientific">Mycolicibacterium poriferae</name>
    <dbReference type="NCBI Taxonomy" id="39694"/>
    <lineage>
        <taxon>Bacteria</taxon>
        <taxon>Bacillati</taxon>
        <taxon>Actinomycetota</taxon>
        <taxon>Actinomycetes</taxon>
        <taxon>Mycobacteriales</taxon>
        <taxon>Mycobacteriaceae</taxon>
        <taxon>Mycolicibacterium</taxon>
    </lineage>
</organism>
<dbReference type="KEGG" id="mpof:MPOR_23850"/>
<name>A0A6N4VAA9_9MYCO</name>
<evidence type="ECO:0000313" key="1">
    <source>
        <dbReference type="EMBL" id="BBX51359.1"/>
    </source>
</evidence>
<dbReference type="AlphaFoldDB" id="A0A6N4VAA9"/>
<gene>
    <name evidence="1" type="ORF">MPOR_23850</name>
</gene>
<protein>
    <submittedName>
        <fullName evidence="1">Uncharacterized protein</fullName>
    </submittedName>
</protein>
<proteinExistence type="predicted"/>